<sequence length="187" mass="20717">MGLSEAIIDRLYLGEKRFTALLKSLEDIILLPCPIGEIIEQWKRPNGMLIKKVRVPIGVIGIIYESRPNVTVDSAALCLKSGNVAILRGGREAFNTNKELVTAIREGLRKTNIAEDAVILIPTMDRQSIPILCAQRDFIDLLIPRGGKGLIETVINHAKVPVIKHYQGICHVYVHSKASFEKALDIV</sequence>
<dbReference type="InterPro" id="IPR016161">
    <property type="entry name" value="Ald_DH/histidinol_DH"/>
</dbReference>
<dbReference type="InterPro" id="IPR016162">
    <property type="entry name" value="Ald_DH_N"/>
</dbReference>
<proteinExistence type="predicted"/>
<dbReference type="AlphaFoldDB" id="A0A516TLK7"/>
<evidence type="ECO:0008006" key="4">
    <source>
        <dbReference type="Google" id="ProtNLM"/>
    </source>
</evidence>
<dbReference type="PANTHER" id="PTHR11063:SF8">
    <property type="entry name" value="DELTA-1-PYRROLINE-5-CARBOXYLATE SYNTHASE"/>
    <property type="match status" value="1"/>
</dbReference>
<organism evidence="2 3">
    <name type="scientific">Methylacidiphilum kamchatkense Kam1</name>
    <dbReference type="NCBI Taxonomy" id="1202785"/>
    <lineage>
        <taxon>Bacteria</taxon>
        <taxon>Pseudomonadati</taxon>
        <taxon>Verrucomicrobiota</taxon>
        <taxon>Methylacidiphilae</taxon>
        <taxon>Methylacidiphilales</taxon>
        <taxon>Methylacidiphilaceae</taxon>
        <taxon>Methylacidiphilum (ex Ratnadevi et al. 2023)</taxon>
    </lineage>
</organism>
<evidence type="ECO:0000256" key="1">
    <source>
        <dbReference type="ARBA" id="ARBA00023002"/>
    </source>
</evidence>
<reference evidence="3" key="1">
    <citation type="submission" date="2019-03" db="EMBL/GenBank/DDBJ databases">
        <title>Complete genome of Methylacidiphilum kamchatkense Kam1.</title>
        <authorList>
            <person name="Kruse T."/>
            <person name="Murarilal Ratnadevi C."/>
            <person name="Erikstad H.-A."/>
            <person name="Birkeland N.-K."/>
        </authorList>
    </citation>
    <scope>NUCLEOTIDE SEQUENCE [LARGE SCALE GENOMIC DNA]</scope>
    <source>
        <strain evidence="3">kam1</strain>
    </source>
</reference>
<dbReference type="Gene3D" id="3.40.605.10">
    <property type="entry name" value="Aldehyde Dehydrogenase, Chain A, domain 1"/>
    <property type="match status" value="1"/>
</dbReference>
<dbReference type="STRING" id="1202785.A946_08330"/>
<dbReference type="SUPFAM" id="SSF53720">
    <property type="entry name" value="ALDH-like"/>
    <property type="match status" value="1"/>
</dbReference>
<dbReference type="PANTHER" id="PTHR11063">
    <property type="entry name" value="GLUTAMATE SEMIALDEHYDE DEHYDROGENASE"/>
    <property type="match status" value="1"/>
</dbReference>
<evidence type="ECO:0000313" key="2">
    <source>
        <dbReference type="EMBL" id="QDQ42123.1"/>
    </source>
</evidence>
<dbReference type="Gene3D" id="3.40.309.10">
    <property type="entry name" value="Aldehyde Dehydrogenase, Chain A, domain 2"/>
    <property type="match status" value="1"/>
</dbReference>
<name>A0A516TLK7_9BACT</name>
<accession>A0A516TLK7</accession>
<dbReference type="InterPro" id="IPR016163">
    <property type="entry name" value="Ald_DH_C"/>
</dbReference>
<protein>
    <recommendedName>
        <fullName evidence="4">Glutamate-5-semialdehyde dehydrogenase</fullName>
    </recommendedName>
</protein>
<gene>
    <name evidence="2" type="ORF">kam1_883</name>
</gene>
<dbReference type="KEGG" id="mkc:kam1_883"/>
<dbReference type="Proteomes" id="UP000315925">
    <property type="component" value="Chromosome"/>
</dbReference>
<keyword evidence="1" id="KW-0560">Oxidoreductase</keyword>
<evidence type="ECO:0000313" key="3">
    <source>
        <dbReference type="Proteomes" id="UP000315925"/>
    </source>
</evidence>
<dbReference type="GO" id="GO:0004350">
    <property type="term" value="F:glutamate-5-semialdehyde dehydrogenase activity"/>
    <property type="evidence" value="ECO:0007669"/>
    <property type="project" value="TreeGrafter"/>
</dbReference>
<dbReference type="EMBL" id="CP037899">
    <property type="protein sequence ID" value="QDQ42123.1"/>
    <property type="molecule type" value="Genomic_DNA"/>
</dbReference>